<reference evidence="1" key="1">
    <citation type="journal article" date="2023" name="bioRxiv">
        <title>Improved chromosome-level genome assembly for marigold (Tagetes erecta).</title>
        <authorList>
            <person name="Jiang F."/>
            <person name="Yuan L."/>
            <person name="Wang S."/>
            <person name="Wang H."/>
            <person name="Xu D."/>
            <person name="Wang A."/>
            <person name="Fan W."/>
        </authorList>
    </citation>
    <scope>NUCLEOTIDE SEQUENCE</scope>
    <source>
        <strain evidence="1">WSJ</strain>
        <tissue evidence="1">Leaf</tissue>
    </source>
</reference>
<keyword evidence="2" id="KW-1185">Reference proteome</keyword>
<dbReference type="AlphaFoldDB" id="A0AAD8NVF2"/>
<proteinExistence type="predicted"/>
<dbReference type="Proteomes" id="UP001229421">
    <property type="component" value="Unassembled WGS sequence"/>
</dbReference>
<name>A0AAD8NVF2_TARER</name>
<sequence length="219" mass="24573">MNKNIKNHGEGIDNHHCKYLHRRRLTTLRRPHLQRQVKSITTAGRRFQHCSLNFVAGGLILDSKIRFEVVRKDITASGDVVVSNPNRYYIFVKDVGVLQEHFDTPNCSVKCLGGRNILLSFHNHAIAVNFMDNLKHGRSASIVCKEDDGLSSSPALAPTPDFHLEFERSGVERLDISWGTILAAKDFEGGCFPEIHVHAVFKKSKSPNGPTMKLTPHLV</sequence>
<evidence type="ECO:0000313" key="1">
    <source>
        <dbReference type="EMBL" id="KAK1429735.1"/>
    </source>
</evidence>
<gene>
    <name evidence="1" type="ORF">QVD17_11953</name>
</gene>
<protein>
    <submittedName>
        <fullName evidence="1">Uncharacterized protein</fullName>
    </submittedName>
</protein>
<accession>A0AAD8NVF2</accession>
<comment type="caution">
    <text evidence="1">The sequence shown here is derived from an EMBL/GenBank/DDBJ whole genome shotgun (WGS) entry which is preliminary data.</text>
</comment>
<evidence type="ECO:0000313" key="2">
    <source>
        <dbReference type="Proteomes" id="UP001229421"/>
    </source>
</evidence>
<dbReference type="EMBL" id="JAUHHV010000003">
    <property type="protein sequence ID" value="KAK1429735.1"/>
    <property type="molecule type" value="Genomic_DNA"/>
</dbReference>
<organism evidence="1 2">
    <name type="scientific">Tagetes erecta</name>
    <name type="common">African marigold</name>
    <dbReference type="NCBI Taxonomy" id="13708"/>
    <lineage>
        <taxon>Eukaryota</taxon>
        <taxon>Viridiplantae</taxon>
        <taxon>Streptophyta</taxon>
        <taxon>Embryophyta</taxon>
        <taxon>Tracheophyta</taxon>
        <taxon>Spermatophyta</taxon>
        <taxon>Magnoliopsida</taxon>
        <taxon>eudicotyledons</taxon>
        <taxon>Gunneridae</taxon>
        <taxon>Pentapetalae</taxon>
        <taxon>asterids</taxon>
        <taxon>campanulids</taxon>
        <taxon>Asterales</taxon>
        <taxon>Asteraceae</taxon>
        <taxon>Asteroideae</taxon>
        <taxon>Heliantheae alliance</taxon>
        <taxon>Tageteae</taxon>
        <taxon>Tagetes</taxon>
    </lineage>
</organism>